<gene>
    <name evidence="2" type="ORF">T440DRAFT_471598</name>
</gene>
<name>A0A6A7ATR9_9PLEO</name>
<evidence type="ECO:0000313" key="2">
    <source>
        <dbReference type="EMBL" id="KAF2846706.1"/>
    </source>
</evidence>
<keyword evidence="1" id="KW-0732">Signal</keyword>
<evidence type="ECO:0000313" key="3">
    <source>
        <dbReference type="Proteomes" id="UP000799423"/>
    </source>
</evidence>
<dbReference type="OrthoDB" id="3800537at2759"/>
<dbReference type="Proteomes" id="UP000799423">
    <property type="component" value="Unassembled WGS sequence"/>
</dbReference>
<keyword evidence="3" id="KW-1185">Reference proteome</keyword>
<proteinExistence type="predicted"/>
<protein>
    <submittedName>
        <fullName evidence="2">Uncharacterized protein</fullName>
    </submittedName>
</protein>
<evidence type="ECO:0000256" key="1">
    <source>
        <dbReference type="SAM" id="SignalP"/>
    </source>
</evidence>
<feature type="signal peptide" evidence="1">
    <location>
        <begin position="1"/>
        <end position="16"/>
    </location>
</feature>
<organism evidence="2 3">
    <name type="scientific">Plenodomus tracheiphilus IPT5</name>
    <dbReference type="NCBI Taxonomy" id="1408161"/>
    <lineage>
        <taxon>Eukaryota</taxon>
        <taxon>Fungi</taxon>
        <taxon>Dikarya</taxon>
        <taxon>Ascomycota</taxon>
        <taxon>Pezizomycotina</taxon>
        <taxon>Dothideomycetes</taxon>
        <taxon>Pleosporomycetidae</taxon>
        <taxon>Pleosporales</taxon>
        <taxon>Pleosporineae</taxon>
        <taxon>Leptosphaeriaceae</taxon>
        <taxon>Plenodomus</taxon>
    </lineage>
</organism>
<sequence length="275" mass="28471">MRASIVIASFAALAASSPVNVPVLGNVEVPDVAQGITAHPVDAVGGVVKREITTLPLFVVSNLPINASKLPVDVSSLPADVLSLVDLQKLPVDVTGLPTDVLNLIGDLLNLLDLSKLPINVANLPSAILDIVGDVTDILDISKIPVDVSKLSVLSSTANTATNVVKRDLGNAIDPVLDQVKNTVPVNTLPVKRGLLDLPVIPSLSLPEASKVNIEDILHQVTDLLTSLLESDSLPTKGLGVSQNTTDAVGLPILETIELAATIKAVLNIVTGLLG</sequence>
<reference evidence="2" key="1">
    <citation type="submission" date="2020-01" db="EMBL/GenBank/DDBJ databases">
        <authorList>
            <consortium name="DOE Joint Genome Institute"/>
            <person name="Haridas S."/>
            <person name="Albert R."/>
            <person name="Binder M."/>
            <person name="Bloem J."/>
            <person name="Labutti K."/>
            <person name="Salamov A."/>
            <person name="Andreopoulos B."/>
            <person name="Baker S.E."/>
            <person name="Barry K."/>
            <person name="Bills G."/>
            <person name="Bluhm B.H."/>
            <person name="Cannon C."/>
            <person name="Castanera R."/>
            <person name="Culley D.E."/>
            <person name="Daum C."/>
            <person name="Ezra D."/>
            <person name="Gonzalez J.B."/>
            <person name="Henrissat B."/>
            <person name="Kuo A."/>
            <person name="Liang C."/>
            <person name="Lipzen A."/>
            <person name="Lutzoni F."/>
            <person name="Magnuson J."/>
            <person name="Mondo S."/>
            <person name="Nolan M."/>
            <person name="Ohm R."/>
            <person name="Pangilinan J."/>
            <person name="Park H.-J."/>
            <person name="Ramirez L."/>
            <person name="Alfaro M."/>
            <person name="Sun H."/>
            <person name="Tritt A."/>
            <person name="Yoshinaga Y."/>
            <person name="Zwiers L.-H."/>
            <person name="Turgeon B.G."/>
            <person name="Goodwin S.B."/>
            <person name="Spatafora J.W."/>
            <person name="Crous P.W."/>
            <person name="Grigoriev I.V."/>
        </authorList>
    </citation>
    <scope>NUCLEOTIDE SEQUENCE</scope>
    <source>
        <strain evidence="2">IPT5</strain>
    </source>
</reference>
<dbReference type="EMBL" id="MU006332">
    <property type="protein sequence ID" value="KAF2846706.1"/>
    <property type="molecule type" value="Genomic_DNA"/>
</dbReference>
<dbReference type="AlphaFoldDB" id="A0A6A7ATR9"/>
<accession>A0A6A7ATR9</accession>
<feature type="chain" id="PRO_5025606635" evidence="1">
    <location>
        <begin position="17"/>
        <end position="275"/>
    </location>
</feature>